<comment type="function">
    <text evidence="1">May be involved in environmental stress response.</text>
</comment>
<dbReference type="Gene3D" id="3.90.180.10">
    <property type="entry name" value="Medium-chain alcohol dehydrogenases, catalytic domain"/>
    <property type="match status" value="1"/>
</dbReference>
<dbReference type="GO" id="GO:0008270">
    <property type="term" value="F:zinc ion binding"/>
    <property type="evidence" value="ECO:0007669"/>
    <property type="project" value="UniProtKB-KW"/>
</dbReference>
<keyword evidence="4" id="KW-0862">Zinc</keyword>
<keyword evidence="9" id="KW-1185">Reference proteome</keyword>
<dbReference type="PROSITE" id="PS51036">
    <property type="entry name" value="ZF_A20"/>
    <property type="match status" value="1"/>
</dbReference>
<proteinExistence type="predicted"/>
<dbReference type="InterPro" id="IPR011032">
    <property type="entry name" value="GroES-like_sf"/>
</dbReference>
<evidence type="ECO:0000256" key="2">
    <source>
        <dbReference type="ARBA" id="ARBA00022723"/>
    </source>
</evidence>
<protein>
    <recommendedName>
        <fullName evidence="10">Zinc finger A20 and AN1 domain-containing stress-associated protein 8</fullName>
    </recommendedName>
</protein>
<sequence length="317" mass="34302">MAAWLVGVDNPLDDFKPSLKPVGASDVKIRMKAVGICGSDVHFLKVVYCVTSGCAGVVEEVGSEVKSLVVGDIVALEPGIVCLHCPDMKFFVVHQLMDLLPICRRANVGAETTVLVLGAGVHVTVDCAGFSKTMSTALSATASRGKVCLVGMGHTRMTVPFPPAAARVENKKMNYKEQQAHQLCKNGCGFFSTEANMNMCSKCYREHVLKEARLIEKSLNPSSYAGSTKQETLVSSTTSEALVSLEATNLDVKKKNRCMSCNKRVGLTGFNCKCGSMFCASHRYPEKHSCCFDYKTLGRDAIAKANPLIKCEKLEKL</sequence>
<dbReference type="SUPFAM" id="SSF50129">
    <property type="entry name" value="GroES-like"/>
    <property type="match status" value="1"/>
</dbReference>
<dbReference type="SMART" id="SM00154">
    <property type="entry name" value="ZnF_AN1"/>
    <property type="match status" value="1"/>
</dbReference>
<dbReference type="Pfam" id="PF08240">
    <property type="entry name" value="ADH_N"/>
    <property type="match status" value="1"/>
</dbReference>
<dbReference type="InterPro" id="IPR002653">
    <property type="entry name" value="Znf_A20"/>
</dbReference>
<evidence type="ECO:0000259" key="6">
    <source>
        <dbReference type="PROSITE" id="PS51036"/>
    </source>
</evidence>
<dbReference type="InterPro" id="IPR036291">
    <property type="entry name" value="NAD(P)-bd_dom_sf"/>
</dbReference>
<evidence type="ECO:0000313" key="8">
    <source>
        <dbReference type="EMBL" id="KAF9602959.1"/>
    </source>
</evidence>
<dbReference type="Gene3D" id="3.40.50.720">
    <property type="entry name" value="NAD(P)-binding Rossmann-like Domain"/>
    <property type="match status" value="1"/>
</dbReference>
<evidence type="ECO:0000256" key="1">
    <source>
        <dbReference type="ARBA" id="ARBA00003732"/>
    </source>
</evidence>
<feature type="domain" description="AN1-type" evidence="7">
    <location>
        <begin position="252"/>
        <end position="298"/>
    </location>
</feature>
<dbReference type="InterPro" id="IPR035896">
    <property type="entry name" value="AN1-like_Znf"/>
</dbReference>
<dbReference type="InterPro" id="IPR013154">
    <property type="entry name" value="ADH-like_N"/>
</dbReference>
<dbReference type="SUPFAM" id="SSF51735">
    <property type="entry name" value="NAD(P)-binding Rossmann-fold domains"/>
    <property type="match status" value="1"/>
</dbReference>
<dbReference type="AlphaFoldDB" id="A0A835HQX8"/>
<name>A0A835HQX8_9MAGN</name>
<dbReference type="PROSITE" id="PS51039">
    <property type="entry name" value="ZF_AN1"/>
    <property type="match status" value="1"/>
</dbReference>
<dbReference type="OrthoDB" id="513119at2759"/>
<dbReference type="Pfam" id="PF01428">
    <property type="entry name" value="zf-AN1"/>
    <property type="match status" value="1"/>
</dbReference>
<dbReference type="FunFam" id="4.10.1110.10:FF:000001">
    <property type="entry name" value="Zinc finger AN1-type containing 6"/>
    <property type="match status" value="1"/>
</dbReference>
<dbReference type="Gene3D" id="1.20.5.4770">
    <property type="match status" value="1"/>
</dbReference>
<evidence type="ECO:0000256" key="5">
    <source>
        <dbReference type="PROSITE-ProRule" id="PRU00449"/>
    </source>
</evidence>
<dbReference type="PANTHER" id="PTHR10634:SF67">
    <property type="entry name" value="AN1-TYPE ZINC FINGER PROTEIN 3"/>
    <property type="match status" value="1"/>
</dbReference>
<organism evidence="8 9">
    <name type="scientific">Coptis chinensis</name>
    <dbReference type="NCBI Taxonomy" id="261450"/>
    <lineage>
        <taxon>Eukaryota</taxon>
        <taxon>Viridiplantae</taxon>
        <taxon>Streptophyta</taxon>
        <taxon>Embryophyta</taxon>
        <taxon>Tracheophyta</taxon>
        <taxon>Spermatophyta</taxon>
        <taxon>Magnoliopsida</taxon>
        <taxon>Ranunculales</taxon>
        <taxon>Ranunculaceae</taxon>
        <taxon>Coptidoideae</taxon>
        <taxon>Coptis</taxon>
    </lineage>
</organism>
<evidence type="ECO:0000256" key="3">
    <source>
        <dbReference type="ARBA" id="ARBA00022771"/>
    </source>
</evidence>
<dbReference type="Pfam" id="PF01754">
    <property type="entry name" value="zf-A20"/>
    <property type="match status" value="1"/>
</dbReference>
<dbReference type="InterPro" id="IPR000058">
    <property type="entry name" value="Znf_AN1"/>
</dbReference>
<dbReference type="Proteomes" id="UP000631114">
    <property type="component" value="Unassembled WGS sequence"/>
</dbReference>
<gene>
    <name evidence="8" type="ORF">IFM89_032962</name>
</gene>
<feature type="domain" description="A20-type" evidence="6">
    <location>
        <begin position="178"/>
        <end position="212"/>
    </location>
</feature>
<dbReference type="SUPFAM" id="SSF57716">
    <property type="entry name" value="Glucocorticoid receptor-like (DNA-binding domain)"/>
    <property type="match status" value="1"/>
</dbReference>
<dbReference type="InterPro" id="IPR050652">
    <property type="entry name" value="AN1_A20_ZnFinger"/>
</dbReference>
<dbReference type="Gene3D" id="4.10.1110.10">
    <property type="entry name" value="AN1-like Zinc finger"/>
    <property type="match status" value="1"/>
</dbReference>
<dbReference type="GO" id="GO:0003677">
    <property type="term" value="F:DNA binding"/>
    <property type="evidence" value="ECO:0007669"/>
    <property type="project" value="InterPro"/>
</dbReference>
<keyword evidence="2" id="KW-0479">Metal-binding</keyword>
<dbReference type="SUPFAM" id="SSF118310">
    <property type="entry name" value="AN1-like Zinc finger"/>
    <property type="match status" value="1"/>
</dbReference>
<keyword evidence="3 5" id="KW-0863">Zinc-finger</keyword>
<evidence type="ECO:0000256" key="4">
    <source>
        <dbReference type="ARBA" id="ARBA00022833"/>
    </source>
</evidence>
<evidence type="ECO:0000313" key="9">
    <source>
        <dbReference type="Proteomes" id="UP000631114"/>
    </source>
</evidence>
<accession>A0A835HQX8</accession>
<dbReference type="EMBL" id="JADFTS010000006">
    <property type="protein sequence ID" value="KAF9602959.1"/>
    <property type="molecule type" value="Genomic_DNA"/>
</dbReference>
<evidence type="ECO:0000259" key="7">
    <source>
        <dbReference type="PROSITE" id="PS51039"/>
    </source>
</evidence>
<comment type="caution">
    <text evidence="8">The sequence shown here is derived from an EMBL/GenBank/DDBJ whole genome shotgun (WGS) entry which is preliminary data.</text>
</comment>
<reference evidence="8 9" key="1">
    <citation type="submission" date="2020-10" db="EMBL/GenBank/DDBJ databases">
        <title>The Coptis chinensis genome and diversification of protoberbering-type alkaloids.</title>
        <authorList>
            <person name="Wang B."/>
            <person name="Shu S."/>
            <person name="Song C."/>
            <person name="Liu Y."/>
        </authorList>
    </citation>
    <scope>NUCLEOTIDE SEQUENCE [LARGE SCALE GENOMIC DNA]</scope>
    <source>
        <strain evidence="8">HL-2020</strain>
        <tissue evidence="8">Leaf</tissue>
    </source>
</reference>
<dbReference type="SMART" id="SM00259">
    <property type="entry name" value="ZnF_A20"/>
    <property type="match status" value="1"/>
</dbReference>
<dbReference type="PANTHER" id="PTHR10634">
    <property type="entry name" value="AN1-TYPE ZINC FINGER PROTEIN"/>
    <property type="match status" value="1"/>
</dbReference>
<evidence type="ECO:0008006" key="10">
    <source>
        <dbReference type="Google" id="ProtNLM"/>
    </source>
</evidence>